<dbReference type="InterPro" id="IPR019410">
    <property type="entry name" value="Methyltransf_16"/>
</dbReference>
<dbReference type="Pfam" id="PF10294">
    <property type="entry name" value="Methyltransf_16"/>
    <property type="match status" value="1"/>
</dbReference>
<keyword evidence="2 3" id="KW-0040">ANK repeat</keyword>
<evidence type="ECO:0000256" key="1">
    <source>
        <dbReference type="ARBA" id="ARBA00022737"/>
    </source>
</evidence>
<organism evidence="4">
    <name type="scientific">Lankesteria abbotti</name>
    <dbReference type="NCBI Taxonomy" id="340204"/>
    <lineage>
        <taxon>Eukaryota</taxon>
        <taxon>Sar</taxon>
        <taxon>Alveolata</taxon>
        <taxon>Apicomplexa</taxon>
        <taxon>Conoidasida</taxon>
        <taxon>Gregarinasina</taxon>
        <taxon>Eugregarinorida</taxon>
        <taxon>Lecudinidae</taxon>
        <taxon>Lankesteria</taxon>
    </lineage>
</organism>
<dbReference type="InterPro" id="IPR002110">
    <property type="entry name" value="Ankyrin_rpt"/>
</dbReference>
<keyword evidence="1" id="KW-0677">Repeat</keyword>
<feature type="repeat" description="ANK" evidence="3">
    <location>
        <begin position="54"/>
        <end position="86"/>
    </location>
</feature>
<dbReference type="AlphaFoldDB" id="A0A7S2QRA2"/>
<dbReference type="Gene3D" id="3.40.50.150">
    <property type="entry name" value="Vaccinia Virus protein VP39"/>
    <property type="match status" value="1"/>
</dbReference>
<dbReference type="InterPro" id="IPR036770">
    <property type="entry name" value="Ankyrin_rpt-contain_sf"/>
</dbReference>
<evidence type="ECO:0000256" key="2">
    <source>
        <dbReference type="ARBA" id="ARBA00023043"/>
    </source>
</evidence>
<dbReference type="SUPFAM" id="SSF48403">
    <property type="entry name" value="Ankyrin repeat"/>
    <property type="match status" value="1"/>
</dbReference>
<dbReference type="EMBL" id="HBHB01002455">
    <property type="protein sequence ID" value="CAD9649661.1"/>
    <property type="molecule type" value="Transcribed_RNA"/>
</dbReference>
<dbReference type="SMART" id="SM00248">
    <property type="entry name" value="ANK"/>
    <property type="match status" value="3"/>
</dbReference>
<dbReference type="Gene3D" id="1.25.40.20">
    <property type="entry name" value="Ankyrin repeat-containing domain"/>
    <property type="match status" value="2"/>
</dbReference>
<evidence type="ECO:0000256" key="3">
    <source>
        <dbReference type="PROSITE-ProRule" id="PRU00023"/>
    </source>
</evidence>
<reference evidence="4" key="1">
    <citation type="submission" date="2021-01" db="EMBL/GenBank/DDBJ databases">
        <authorList>
            <person name="Corre E."/>
            <person name="Pelletier E."/>
            <person name="Niang G."/>
            <person name="Scheremetjew M."/>
            <person name="Finn R."/>
            <person name="Kale V."/>
            <person name="Holt S."/>
            <person name="Cochrane G."/>
            <person name="Meng A."/>
            <person name="Brown T."/>
            <person name="Cohen L."/>
        </authorList>
    </citation>
    <scope>NUCLEOTIDE SEQUENCE</scope>
    <source>
        <strain evidence="4">Grappler Inlet BC</strain>
    </source>
</reference>
<dbReference type="PANTHER" id="PTHR24171">
    <property type="entry name" value="ANKYRIN REPEAT DOMAIN-CONTAINING PROTEIN 39-RELATED"/>
    <property type="match status" value="1"/>
</dbReference>
<dbReference type="PROSITE" id="PS50297">
    <property type="entry name" value="ANK_REP_REGION"/>
    <property type="match status" value="2"/>
</dbReference>
<dbReference type="PRINTS" id="PR01415">
    <property type="entry name" value="ANKYRIN"/>
</dbReference>
<sequence length="422" mass="46125">MDKLKTIVSEGCNVDCCDEYGITPLHRAAANGHVDVVRYLVCDCKATIDVKNESGNTPLHWAALNKHVDVVRLLLESCATLDVNQPNDVGKSPLSEAFKSGNEEIQLLMFQYQSKHGTDEDDDDLLHGDDDTHTTEIRGGKPAVFNFQDVSVCCNESPGSVGCDGTGDLIWSSSVVGAQWMAKLAAKGTFTGSTIELGAGCGLMGLTAAFGTAAYFANGLKSECAHLCHARFHLTDVDDGALENLRANVKANLLMSLKKDATVKLKTARNDYGNEVFRCCVADDRDVELVVAKVDYCHPVVKSICDAEETDVKENGFFDSIVGADLVFEVEESLDFHPLAVCVDLLLKRKGTSAFFYVCQQNTLGLDFFVETIEKLGFECSWESPETQGNCLDGLDDKQFYRCFPQVKEGVFWLLTAKRASC</sequence>
<accession>A0A7S2QRA2</accession>
<dbReference type="InterPro" id="IPR029063">
    <property type="entry name" value="SAM-dependent_MTases_sf"/>
</dbReference>
<dbReference type="Pfam" id="PF12796">
    <property type="entry name" value="Ank_2"/>
    <property type="match status" value="1"/>
</dbReference>
<evidence type="ECO:0000313" key="4">
    <source>
        <dbReference type="EMBL" id="CAD9649661.1"/>
    </source>
</evidence>
<dbReference type="PROSITE" id="PS50088">
    <property type="entry name" value="ANK_REPEAT"/>
    <property type="match status" value="2"/>
</dbReference>
<proteinExistence type="predicted"/>
<gene>
    <name evidence="4" type="ORF">LABB0372_LOCUS1117</name>
</gene>
<protein>
    <submittedName>
        <fullName evidence="4">Uncharacterized protein</fullName>
    </submittedName>
</protein>
<feature type="repeat" description="ANK" evidence="3">
    <location>
        <begin position="20"/>
        <end position="41"/>
    </location>
</feature>
<name>A0A7S2QRA2_9APIC</name>
<dbReference type="SUPFAM" id="SSF53335">
    <property type="entry name" value="S-adenosyl-L-methionine-dependent methyltransferases"/>
    <property type="match status" value="1"/>
</dbReference>